<organism evidence="1 2">
    <name type="scientific">Nocardia aobensis</name>
    <dbReference type="NCBI Taxonomy" id="257277"/>
    <lineage>
        <taxon>Bacteria</taxon>
        <taxon>Bacillati</taxon>
        <taxon>Actinomycetota</taxon>
        <taxon>Actinomycetes</taxon>
        <taxon>Mycobacteriales</taxon>
        <taxon>Nocardiaceae</taxon>
        <taxon>Nocardia</taxon>
    </lineage>
</organism>
<accession>A0ABW6P7I1</accession>
<comment type="caution">
    <text evidence="1">The sequence shown here is derived from an EMBL/GenBank/DDBJ whole genome shotgun (WGS) entry which is preliminary data.</text>
</comment>
<reference evidence="1 2" key="1">
    <citation type="submission" date="2024-10" db="EMBL/GenBank/DDBJ databases">
        <title>The Natural Products Discovery Center: Release of the First 8490 Sequenced Strains for Exploring Actinobacteria Biosynthetic Diversity.</title>
        <authorList>
            <person name="Kalkreuter E."/>
            <person name="Kautsar S.A."/>
            <person name="Yang D."/>
            <person name="Bader C.D."/>
            <person name="Teijaro C.N."/>
            <person name="Fluegel L."/>
            <person name="Davis C.M."/>
            <person name="Simpson J.R."/>
            <person name="Lauterbach L."/>
            <person name="Steele A.D."/>
            <person name="Gui C."/>
            <person name="Meng S."/>
            <person name="Li G."/>
            <person name="Viehrig K."/>
            <person name="Ye F."/>
            <person name="Su P."/>
            <person name="Kiefer A.F."/>
            <person name="Nichols A."/>
            <person name="Cepeda A.J."/>
            <person name="Yan W."/>
            <person name="Fan B."/>
            <person name="Jiang Y."/>
            <person name="Adhikari A."/>
            <person name="Zheng C.-J."/>
            <person name="Schuster L."/>
            <person name="Cowan T.M."/>
            <person name="Smanski M.J."/>
            <person name="Chevrette M.G."/>
            <person name="De Carvalho L.P.S."/>
            <person name="Shen B."/>
        </authorList>
    </citation>
    <scope>NUCLEOTIDE SEQUENCE [LARGE SCALE GENOMIC DNA]</scope>
    <source>
        <strain evidence="1 2">NPDC004119</strain>
    </source>
</reference>
<dbReference type="EMBL" id="JBIAMT010000004">
    <property type="protein sequence ID" value="MFF0499119.1"/>
    <property type="molecule type" value="Genomic_DNA"/>
</dbReference>
<sequence length="122" mass="13654">MSELGDFKQLATEVEQGNLRLKIHRDKLDGAIKGLQDLIDHIEGLRYDIETVAQVSGFGGFQMGLDLAQKFTRKGSGDGGIRQRAKEAVEELQAAQDVIRKASQAYVETDEAYKKEFEGYKF</sequence>
<name>A0ABW6P7I1_9NOCA</name>
<dbReference type="Proteomes" id="UP001601442">
    <property type="component" value="Unassembled WGS sequence"/>
</dbReference>
<evidence type="ECO:0000313" key="1">
    <source>
        <dbReference type="EMBL" id="MFF0499119.1"/>
    </source>
</evidence>
<dbReference type="RefSeq" id="WP_387397266.1">
    <property type="nucleotide sequence ID" value="NZ_JBIAMT010000004.1"/>
</dbReference>
<proteinExistence type="predicted"/>
<protein>
    <recommendedName>
        <fullName evidence="3">ESX-1 secretion-associated protein</fullName>
    </recommendedName>
</protein>
<evidence type="ECO:0000313" key="2">
    <source>
        <dbReference type="Proteomes" id="UP001601442"/>
    </source>
</evidence>
<gene>
    <name evidence="1" type="ORF">ACFYU5_22140</name>
</gene>
<evidence type="ECO:0008006" key="3">
    <source>
        <dbReference type="Google" id="ProtNLM"/>
    </source>
</evidence>
<keyword evidence="2" id="KW-1185">Reference proteome</keyword>